<dbReference type="InterPro" id="IPR020845">
    <property type="entry name" value="AMP-binding_CS"/>
</dbReference>
<dbReference type="PROSITE" id="PS50075">
    <property type="entry name" value="CARRIER"/>
    <property type="match status" value="1"/>
</dbReference>
<dbReference type="InterPro" id="IPR042099">
    <property type="entry name" value="ANL_N_sf"/>
</dbReference>
<dbReference type="SUPFAM" id="SSF47336">
    <property type="entry name" value="ACP-like"/>
    <property type="match status" value="1"/>
</dbReference>
<evidence type="ECO:0000313" key="4">
    <source>
        <dbReference type="EMBL" id="NDV29250.1"/>
    </source>
</evidence>
<keyword evidence="2" id="KW-0597">Phosphoprotein</keyword>
<accession>A0A6B2KWU3</accession>
<dbReference type="Gene3D" id="3.40.50.720">
    <property type="entry name" value="NAD(P)-binding Rossmann-like Domain"/>
    <property type="match status" value="1"/>
</dbReference>
<evidence type="ECO:0000256" key="1">
    <source>
        <dbReference type="ARBA" id="ARBA00022450"/>
    </source>
</evidence>
<sequence length="1022" mass="115821">MIPHNLDSQSILHIINQSNPKVIITSISCFPKFLEVLSDSPSVQYIIIMNQANIGDPPISLESLNAQIDAKKHSGFKRIMLFSEVEALGLLNPKEAAPVTGPDDIITLRYTSGSTGKPKGVVITDSMWAGFLNSSTLAVPDPNASISYSNSDRENDLLSLSQGARIAIYSGDPTRLFEDTRLAKVTFLMFPPSIFNLLYTKYQILLQAKLDDQKHKRSKKEIKQECLKEIALLLGEEGQILLIMTGGAPVGPEVLKFIKQCWGKYARIDVSYGITEVGGITRNNVLLNSIKARLIDWENYKISDRPYARGQLIVHNKNSMTQGYFLEKTRTDDSFVNLDKERYFYTGDIVRVLTNNTGWAVPDGNGIGVPIPTAAKIEIIDRAKNFFKLPNGEFVSPANLEEIFCRSLFIKQIFIHGDCFKSCLIGVVVLEPEPILSWFKNEGYNVDNLENTILENNQLVLSKIMSEILELARKTSLRTHEIPIQVHLETQAWTVENRGLTESDKINRPHLQKKYESILEKMYKELDTSSLQTNSKLSSIIGNVLNIDKDSLNNVNPSAEPFFLQFGGDSLTANLLQKKIESEFDVKIPITAIFGTSSLQNLSEEIERHKVQPKDKKTSFLEEIELTEEIRDLTKKTNFKDYHCRNRATFITGVTGFVGLNFLKTYLDSVPDTHKVYCLIRAKSVQDGLQRIIEKFNLAHFEWKPEYTSKIVVVIGSLEEPLLGLPKKEFVDLAADVDKIFHIGAQVNMIRNYQELKASNVFGTEQVILLSLTHHLKEIHYVSTIGVCDAFFGTYDEFDTSQPEKFKNLKSLVLGELEQKIGGYNLSKLISEIKLLKISKVGLPVTVCRPGFVGPNRMNGFANLSDLDTHLIRIVMKAKKVPIIEEETYLDLMPVDILVDQILKISASEYPFKNNIFHLLHKKSLKASFFFQSLAEFFNFECLPWKDWTSIIRKEFPLETQIIHFFGNERSFHGRCDNIYLTTHSEDTLGQQYHSPPPNQSYLHQWFSFLSGTPKAQTKDQC</sequence>
<evidence type="ECO:0000256" key="2">
    <source>
        <dbReference type="ARBA" id="ARBA00022553"/>
    </source>
</evidence>
<dbReference type="PANTHER" id="PTHR43272:SF91">
    <property type="entry name" value="CARRIER DOMAIN-CONTAINING PROTEIN"/>
    <property type="match status" value="1"/>
</dbReference>
<evidence type="ECO:0000259" key="3">
    <source>
        <dbReference type="PROSITE" id="PS50075"/>
    </source>
</evidence>
<dbReference type="AlphaFoldDB" id="A0A6B2KWU3"/>
<feature type="domain" description="Carrier" evidence="3">
    <location>
        <begin position="531"/>
        <end position="610"/>
    </location>
</feature>
<dbReference type="InterPro" id="IPR036291">
    <property type="entry name" value="NAD(P)-bd_dom_sf"/>
</dbReference>
<reference evidence="4" key="1">
    <citation type="journal article" date="2020" name="J. Eukaryot. Microbiol.">
        <title>De novo Sequencing, Assembly and Annotation of the Transcriptome for the Free-Living Testate Amoeba Arcella intermedia.</title>
        <authorList>
            <person name="Ribeiro G.M."/>
            <person name="Porfirio-Sousa A.L."/>
            <person name="Maurer-Alcala X.X."/>
            <person name="Katz L.A."/>
            <person name="Lahr D.J.G."/>
        </authorList>
    </citation>
    <scope>NUCLEOTIDE SEQUENCE</scope>
</reference>
<keyword evidence="1" id="KW-0596">Phosphopantetheine</keyword>
<dbReference type="PROSITE" id="PS00455">
    <property type="entry name" value="AMP_BINDING"/>
    <property type="match status" value="1"/>
</dbReference>
<dbReference type="GO" id="GO:0016020">
    <property type="term" value="C:membrane"/>
    <property type="evidence" value="ECO:0007669"/>
    <property type="project" value="TreeGrafter"/>
</dbReference>
<dbReference type="Pfam" id="PF00550">
    <property type="entry name" value="PP-binding"/>
    <property type="match status" value="1"/>
</dbReference>
<dbReference type="GO" id="GO:0005783">
    <property type="term" value="C:endoplasmic reticulum"/>
    <property type="evidence" value="ECO:0007669"/>
    <property type="project" value="TreeGrafter"/>
</dbReference>
<dbReference type="Pfam" id="PF07993">
    <property type="entry name" value="NAD_binding_4"/>
    <property type="match status" value="1"/>
</dbReference>
<dbReference type="GO" id="GO:0004467">
    <property type="term" value="F:long-chain fatty acid-CoA ligase activity"/>
    <property type="evidence" value="ECO:0007669"/>
    <property type="project" value="TreeGrafter"/>
</dbReference>
<dbReference type="SUPFAM" id="SSF56801">
    <property type="entry name" value="Acetyl-CoA synthetase-like"/>
    <property type="match status" value="1"/>
</dbReference>
<protein>
    <recommendedName>
        <fullName evidence="3">Carrier domain-containing protein</fullName>
    </recommendedName>
</protein>
<dbReference type="PANTHER" id="PTHR43272">
    <property type="entry name" value="LONG-CHAIN-FATTY-ACID--COA LIGASE"/>
    <property type="match status" value="1"/>
</dbReference>
<dbReference type="Gene3D" id="1.10.1200.10">
    <property type="entry name" value="ACP-like"/>
    <property type="match status" value="1"/>
</dbReference>
<dbReference type="InterPro" id="IPR009081">
    <property type="entry name" value="PP-bd_ACP"/>
</dbReference>
<dbReference type="InterPro" id="IPR036736">
    <property type="entry name" value="ACP-like_sf"/>
</dbReference>
<organism evidence="4">
    <name type="scientific">Arcella intermedia</name>
    <dbReference type="NCBI Taxonomy" id="1963864"/>
    <lineage>
        <taxon>Eukaryota</taxon>
        <taxon>Amoebozoa</taxon>
        <taxon>Tubulinea</taxon>
        <taxon>Elardia</taxon>
        <taxon>Arcellinida</taxon>
        <taxon>Sphaerothecina</taxon>
        <taxon>Arcellidae</taxon>
        <taxon>Arcella</taxon>
    </lineage>
</organism>
<dbReference type="SUPFAM" id="SSF51735">
    <property type="entry name" value="NAD(P)-binding Rossmann-fold domains"/>
    <property type="match status" value="1"/>
</dbReference>
<dbReference type="InterPro" id="IPR013120">
    <property type="entry name" value="FAR_NAD-bd"/>
</dbReference>
<name>A0A6B2KWU3_9EUKA</name>
<dbReference type="EMBL" id="GIBP01000281">
    <property type="protein sequence ID" value="NDV29250.1"/>
    <property type="molecule type" value="Transcribed_RNA"/>
</dbReference>
<dbReference type="Gene3D" id="3.40.50.12780">
    <property type="entry name" value="N-terminal domain of ligase-like"/>
    <property type="match status" value="1"/>
</dbReference>
<proteinExistence type="predicted"/>
<dbReference type="Pfam" id="PF00501">
    <property type="entry name" value="AMP-binding"/>
    <property type="match status" value="1"/>
</dbReference>
<dbReference type="InterPro" id="IPR000873">
    <property type="entry name" value="AMP-dep_synth/lig_dom"/>
</dbReference>